<dbReference type="InterPro" id="IPR004027">
    <property type="entry name" value="SEC_C_motif"/>
</dbReference>
<evidence type="ECO:0000313" key="5">
    <source>
        <dbReference type="Proteomes" id="UP000295198"/>
    </source>
</evidence>
<dbReference type="InterPro" id="IPR032710">
    <property type="entry name" value="NTF2-like_dom_sf"/>
</dbReference>
<dbReference type="Pfam" id="PF02810">
    <property type="entry name" value="SEC-C"/>
    <property type="match status" value="1"/>
</dbReference>
<evidence type="ECO:0000313" key="4">
    <source>
        <dbReference type="EMBL" id="RYP88231.1"/>
    </source>
</evidence>
<dbReference type="OrthoDB" id="21421at2"/>
<organism evidence="4 5">
    <name type="scientific">Nocardioides guangzhouensis</name>
    <dbReference type="NCBI Taxonomy" id="2497878"/>
    <lineage>
        <taxon>Bacteria</taxon>
        <taxon>Bacillati</taxon>
        <taxon>Actinomycetota</taxon>
        <taxon>Actinomycetes</taxon>
        <taxon>Propionibacteriales</taxon>
        <taxon>Nocardioidaceae</taxon>
        <taxon>Nocardioides</taxon>
    </lineage>
</organism>
<proteinExistence type="inferred from homology"/>
<name>A0A4Q4ZKY1_9ACTN</name>
<dbReference type="InterPro" id="IPR048469">
    <property type="entry name" value="YchJ-like_M"/>
</dbReference>
<dbReference type="InterPro" id="IPR023006">
    <property type="entry name" value="YchJ-like"/>
</dbReference>
<keyword evidence="5" id="KW-1185">Reference proteome</keyword>
<evidence type="ECO:0000256" key="2">
    <source>
        <dbReference type="HAMAP-Rule" id="MF_00612"/>
    </source>
</evidence>
<evidence type="ECO:0000256" key="1">
    <source>
        <dbReference type="ARBA" id="ARBA00010839"/>
    </source>
</evidence>
<dbReference type="EMBL" id="SDKM01000003">
    <property type="protein sequence ID" value="RYP88231.1"/>
    <property type="molecule type" value="Genomic_DNA"/>
</dbReference>
<dbReference type="SUPFAM" id="SSF103642">
    <property type="entry name" value="Sec-C motif"/>
    <property type="match status" value="1"/>
</dbReference>
<gene>
    <name evidence="4" type="ORF">EKO23_02495</name>
</gene>
<comment type="caution">
    <text evidence="4">The sequence shown here is derived from an EMBL/GenBank/DDBJ whole genome shotgun (WGS) entry which is preliminary data.</text>
</comment>
<reference evidence="4 5" key="1">
    <citation type="submission" date="2019-01" db="EMBL/GenBank/DDBJ databases">
        <title>Nocardioides guangzhouensis sp. nov., an actinobacterium isolated from soil.</title>
        <authorList>
            <person name="Fu Y."/>
            <person name="Cai Y."/>
            <person name="Lin Z."/>
            <person name="Chen P."/>
        </authorList>
    </citation>
    <scope>NUCLEOTIDE SEQUENCE [LARGE SCALE GENOMIC DNA]</scope>
    <source>
        <strain evidence="4 5">130</strain>
    </source>
</reference>
<sequence length="134" mass="14595">MSLQRPCPCGSGTPYDACCGRLHRGSAQAVTAEELMRSRYAAYAVGDLDHVFRTWHPRTRPDDLVPPPGLTWTGLEILDTVAGGPDDDTGVVEFRASYRTEPGVPSAGPDHSGVLHERSTFARRAGRWVYVSPT</sequence>
<protein>
    <recommendedName>
        <fullName evidence="2">UPF0225 protein EKO23_02495</fullName>
    </recommendedName>
</protein>
<accession>A0A4Q4ZKY1</accession>
<dbReference type="Gene3D" id="3.10.450.50">
    <property type="match status" value="1"/>
</dbReference>
<evidence type="ECO:0000259" key="3">
    <source>
        <dbReference type="Pfam" id="PF17775"/>
    </source>
</evidence>
<dbReference type="PANTHER" id="PTHR33747:SF1">
    <property type="entry name" value="ADENYLATE CYCLASE-ASSOCIATED CAP C-TERMINAL DOMAIN-CONTAINING PROTEIN"/>
    <property type="match status" value="1"/>
</dbReference>
<dbReference type="AlphaFoldDB" id="A0A4Q4ZKY1"/>
<dbReference type="RefSeq" id="WP_134713762.1">
    <property type="nucleotide sequence ID" value="NZ_SDKM01000003.1"/>
</dbReference>
<dbReference type="Pfam" id="PF17775">
    <property type="entry name" value="YchJ_M-like"/>
    <property type="match status" value="1"/>
</dbReference>
<dbReference type="Proteomes" id="UP000295198">
    <property type="component" value="Unassembled WGS sequence"/>
</dbReference>
<comment type="similarity">
    <text evidence="1 2">Belongs to the UPF0225 family.</text>
</comment>
<dbReference type="HAMAP" id="MF_00612">
    <property type="entry name" value="UPF0225"/>
    <property type="match status" value="1"/>
</dbReference>
<feature type="domain" description="YchJ-like middle NTF2-like" evidence="3">
    <location>
        <begin position="31"/>
        <end position="132"/>
    </location>
</feature>
<dbReference type="PANTHER" id="PTHR33747">
    <property type="entry name" value="UPF0225 PROTEIN SCO1677"/>
    <property type="match status" value="1"/>
</dbReference>
<dbReference type="SUPFAM" id="SSF54427">
    <property type="entry name" value="NTF2-like"/>
    <property type="match status" value="1"/>
</dbReference>